<dbReference type="EMBL" id="JARJCM010000064">
    <property type="protein sequence ID" value="KAJ7033521.1"/>
    <property type="molecule type" value="Genomic_DNA"/>
</dbReference>
<sequence>MADHDLAQLVTTAPPIYSTAPGHGSDHIAITVVFNLSVDHRESPPRCNYH</sequence>
<gene>
    <name evidence="1" type="ORF">C8F04DRAFT_1260770</name>
</gene>
<reference evidence="1" key="1">
    <citation type="submission" date="2023-03" db="EMBL/GenBank/DDBJ databases">
        <title>Massive genome expansion in bonnet fungi (Mycena s.s.) driven by repeated elements and novel gene families across ecological guilds.</title>
        <authorList>
            <consortium name="Lawrence Berkeley National Laboratory"/>
            <person name="Harder C.B."/>
            <person name="Miyauchi S."/>
            <person name="Viragh M."/>
            <person name="Kuo A."/>
            <person name="Thoen E."/>
            <person name="Andreopoulos B."/>
            <person name="Lu D."/>
            <person name="Skrede I."/>
            <person name="Drula E."/>
            <person name="Henrissat B."/>
            <person name="Morin E."/>
            <person name="Kohler A."/>
            <person name="Barry K."/>
            <person name="LaButti K."/>
            <person name="Morin E."/>
            <person name="Salamov A."/>
            <person name="Lipzen A."/>
            <person name="Mereny Z."/>
            <person name="Hegedus B."/>
            <person name="Baldrian P."/>
            <person name="Stursova M."/>
            <person name="Weitz H."/>
            <person name="Taylor A."/>
            <person name="Grigoriev I.V."/>
            <person name="Nagy L.G."/>
            <person name="Martin F."/>
            <person name="Kauserud H."/>
        </authorList>
    </citation>
    <scope>NUCLEOTIDE SEQUENCE</scope>
    <source>
        <strain evidence="1">CBHHK200</strain>
    </source>
</reference>
<keyword evidence="2" id="KW-1185">Reference proteome</keyword>
<dbReference type="Proteomes" id="UP001218188">
    <property type="component" value="Unassembled WGS sequence"/>
</dbReference>
<organism evidence="1 2">
    <name type="scientific">Mycena alexandri</name>
    <dbReference type="NCBI Taxonomy" id="1745969"/>
    <lineage>
        <taxon>Eukaryota</taxon>
        <taxon>Fungi</taxon>
        <taxon>Dikarya</taxon>
        <taxon>Basidiomycota</taxon>
        <taxon>Agaricomycotina</taxon>
        <taxon>Agaricomycetes</taxon>
        <taxon>Agaricomycetidae</taxon>
        <taxon>Agaricales</taxon>
        <taxon>Marasmiineae</taxon>
        <taxon>Mycenaceae</taxon>
        <taxon>Mycena</taxon>
    </lineage>
</organism>
<evidence type="ECO:0000313" key="2">
    <source>
        <dbReference type="Proteomes" id="UP001218188"/>
    </source>
</evidence>
<evidence type="ECO:0000313" key="1">
    <source>
        <dbReference type="EMBL" id="KAJ7033521.1"/>
    </source>
</evidence>
<name>A0AAD6SUW0_9AGAR</name>
<accession>A0AAD6SUW0</accession>
<proteinExistence type="predicted"/>
<comment type="caution">
    <text evidence="1">The sequence shown here is derived from an EMBL/GenBank/DDBJ whole genome shotgun (WGS) entry which is preliminary data.</text>
</comment>
<protein>
    <submittedName>
        <fullName evidence="1">Uncharacterized protein</fullName>
    </submittedName>
</protein>
<dbReference type="AlphaFoldDB" id="A0AAD6SUW0"/>